<proteinExistence type="inferred from homology"/>
<evidence type="ECO:0000259" key="10">
    <source>
        <dbReference type="Pfam" id="PF08772"/>
    </source>
</evidence>
<feature type="compositionally biased region" description="Basic and acidic residues" evidence="9">
    <location>
        <begin position="132"/>
        <end position="145"/>
    </location>
</feature>
<reference evidence="12 13" key="1">
    <citation type="submission" date="2019-01" db="EMBL/GenBank/DDBJ databases">
        <title>Intercellular communication is required for trap formation in the nematode-trapping fungus Duddingtonia flagrans.</title>
        <authorList>
            <person name="Youssar L."/>
            <person name="Wernet V."/>
            <person name="Hensel N."/>
            <person name="Hildebrandt H.-G."/>
            <person name="Fischer R."/>
        </authorList>
    </citation>
    <scope>NUCLEOTIDE SEQUENCE [LARGE SCALE GENOMIC DNA]</scope>
    <source>
        <strain evidence="12 13">CBS H-5679</strain>
    </source>
</reference>
<keyword evidence="6 7" id="KW-0539">Nucleus</keyword>
<dbReference type="EMBL" id="SAEB01000012">
    <property type="protein sequence ID" value="RVD80533.1"/>
    <property type="molecule type" value="Genomic_DNA"/>
</dbReference>
<dbReference type="GO" id="GO:0004521">
    <property type="term" value="F:RNA endonuclease activity"/>
    <property type="evidence" value="ECO:0007669"/>
    <property type="project" value="UniProtKB-UniRule"/>
</dbReference>
<feature type="binding site" evidence="8">
    <location>
        <position position="351"/>
    </location>
    <ligand>
        <name>Zn(2+)</name>
        <dbReference type="ChEBI" id="CHEBI:29105"/>
    </ligand>
</feature>
<name>A0A436ZNW1_ARTFL</name>
<dbReference type="VEuPathDB" id="FungiDB:DFL_008429"/>
<dbReference type="InterPro" id="IPR014881">
    <property type="entry name" value="NOB1_Zn-bd"/>
</dbReference>
<feature type="domain" description="Ribonuclease PIN" evidence="11">
    <location>
        <begin position="23"/>
        <end position="114"/>
    </location>
</feature>
<sequence>MTTDTPNQTLPLDEANKHEIDTLILDTGPIIKNVCSPQSLLAKAGTLVTLPSVISEVRDTVTRSRFETLWAPFLQYRSPKPESIKYVSQFAKKTGDYGVLGATDLQVLALTYEIECEKIGGVEEFEKQLKKKEEEKNTNKKEGAQKGKHRGGSGRASNGGQTVGQTQGETGGVQGDDEEGWTTIPTSRKNKKPTGRAPRKKTPKAAVITEPQPATVTEPRPALAEEVPEEPIVTQSLEALSIESQPEPETVEEIEPEIASESEDGWITPDNLAVHLIADGTVSNPTKTTTQIMAACCTTDFAMQNVLLQLHIHLFSPKTMSRITSVKSHILRCHACFKVSREMSRQFCPSCGQPALTKVTCSTNAQGVFQIHLKKNWQWNNRGNVYSMVKPQHGTASMKGVRENIVLSEDQKEYEKALKDSKRFKERDLMDMDYLPGLLTGERLGHGGNPKVGAGKNVNASKRRGK</sequence>
<dbReference type="InterPro" id="IPR039907">
    <property type="entry name" value="NOB1"/>
</dbReference>
<keyword evidence="5 7" id="KW-0862">Zinc</keyword>
<dbReference type="SUPFAM" id="SSF144206">
    <property type="entry name" value="NOB1 zinc finger-like"/>
    <property type="match status" value="1"/>
</dbReference>
<keyword evidence="13" id="KW-1185">Reference proteome</keyword>
<keyword evidence="2" id="KW-0540">Nuclease</keyword>
<evidence type="ECO:0000259" key="11">
    <source>
        <dbReference type="Pfam" id="PF17146"/>
    </source>
</evidence>
<dbReference type="PIRSF" id="PIRSF037125">
    <property type="entry name" value="D-site_20S_pre-rRNA_nuclease"/>
    <property type="match status" value="1"/>
</dbReference>
<evidence type="ECO:0000256" key="2">
    <source>
        <dbReference type="ARBA" id="ARBA00022722"/>
    </source>
</evidence>
<feature type="compositionally biased region" description="Low complexity" evidence="9">
    <location>
        <begin position="159"/>
        <end position="168"/>
    </location>
</feature>
<dbReference type="OrthoDB" id="446759at2759"/>
<evidence type="ECO:0000256" key="6">
    <source>
        <dbReference type="ARBA" id="ARBA00023242"/>
    </source>
</evidence>
<feature type="compositionally biased region" description="Basic residues" evidence="9">
    <location>
        <begin position="188"/>
        <end position="203"/>
    </location>
</feature>
<evidence type="ECO:0000256" key="7">
    <source>
        <dbReference type="PIRNR" id="PIRNR037125"/>
    </source>
</evidence>
<dbReference type="InterPro" id="IPR017117">
    <property type="entry name" value="Nob1_euk"/>
</dbReference>
<dbReference type="GO" id="GO:0016787">
    <property type="term" value="F:hydrolase activity"/>
    <property type="evidence" value="ECO:0007669"/>
    <property type="project" value="UniProtKB-KW"/>
</dbReference>
<feature type="region of interest" description="Disordered" evidence="9">
    <location>
        <begin position="440"/>
        <end position="466"/>
    </location>
</feature>
<dbReference type="GO" id="GO:0030688">
    <property type="term" value="C:preribosome, small subunit precursor"/>
    <property type="evidence" value="ECO:0007669"/>
    <property type="project" value="TreeGrafter"/>
</dbReference>
<dbReference type="GO" id="GO:0046872">
    <property type="term" value="F:metal ion binding"/>
    <property type="evidence" value="ECO:0007669"/>
    <property type="project" value="UniProtKB-UniRule"/>
</dbReference>
<dbReference type="Pfam" id="PF08772">
    <property type="entry name" value="Zn_ribbon_NOB1"/>
    <property type="match status" value="1"/>
</dbReference>
<dbReference type="GO" id="GO:0005730">
    <property type="term" value="C:nucleolus"/>
    <property type="evidence" value="ECO:0007669"/>
    <property type="project" value="UniProtKB-SubCell"/>
</dbReference>
<feature type="region of interest" description="Disordered" evidence="9">
    <location>
        <begin position="132"/>
        <end position="228"/>
    </location>
</feature>
<evidence type="ECO:0000256" key="1">
    <source>
        <dbReference type="ARBA" id="ARBA00005858"/>
    </source>
</evidence>
<dbReference type="Proteomes" id="UP000283090">
    <property type="component" value="Unassembled WGS sequence"/>
</dbReference>
<accession>A0A436ZNW1</accession>
<dbReference type="GO" id="GO:0005737">
    <property type="term" value="C:cytoplasm"/>
    <property type="evidence" value="ECO:0007669"/>
    <property type="project" value="UniProtKB-ARBA"/>
</dbReference>
<evidence type="ECO:0000256" key="4">
    <source>
        <dbReference type="ARBA" id="ARBA00022801"/>
    </source>
</evidence>
<comment type="similarity">
    <text evidence="1 7">Belongs to the NOB1 family.</text>
</comment>
<evidence type="ECO:0000313" key="13">
    <source>
        <dbReference type="Proteomes" id="UP000283090"/>
    </source>
</evidence>
<feature type="binding site" evidence="8">
    <location>
        <position position="336"/>
    </location>
    <ligand>
        <name>Zn(2+)</name>
        <dbReference type="ChEBI" id="CHEBI:29105"/>
    </ligand>
</feature>
<evidence type="ECO:0000256" key="3">
    <source>
        <dbReference type="ARBA" id="ARBA00022723"/>
    </source>
</evidence>
<dbReference type="RefSeq" id="XP_067486077.1">
    <property type="nucleotide sequence ID" value="XM_067638160.1"/>
</dbReference>
<evidence type="ECO:0000256" key="5">
    <source>
        <dbReference type="ARBA" id="ARBA00022833"/>
    </source>
</evidence>
<gene>
    <name evidence="12" type="ORF">DFL_008429</name>
</gene>
<keyword evidence="4" id="KW-0378">Hydrolase</keyword>
<protein>
    <recommendedName>
        <fullName evidence="7">20S-pre-rRNA D-site endonuclease NOB1</fullName>
    </recommendedName>
</protein>
<dbReference type="AlphaFoldDB" id="A0A436ZNW1"/>
<dbReference type="PANTHER" id="PTHR12814:SF2">
    <property type="entry name" value="RNA-BINDING PROTEIN NOB1"/>
    <property type="match status" value="1"/>
</dbReference>
<evidence type="ECO:0000256" key="9">
    <source>
        <dbReference type="SAM" id="MobiDB-lite"/>
    </source>
</evidence>
<dbReference type="InterPro" id="IPR033411">
    <property type="entry name" value="Ribonuclease_PIN"/>
</dbReference>
<evidence type="ECO:0000313" key="12">
    <source>
        <dbReference type="EMBL" id="RVD80533.1"/>
    </source>
</evidence>
<comment type="caution">
    <text evidence="12">The sequence shown here is derived from an EMBL/GenBank/DDBJ whole genome shotgun (WGS) entry which is preliminary data.</text>
</comment>
<dbReference type="STRING" id="97331.A0A436ZNW1"/>
<dbReference type="GO" id="GO:0030490">
    <property type="term" value="P:maturation of SSU-rRNA"/>
    <property type="evidence" value="ECO:0007669"/>
    <property type="project" value="TreeGrafter"/>
</dbReference>
<comment type="subcellular location">
    <subcellularLocation>
        <location evidence="7">Nucleus</location>
        <location evidence="7">Nucleolus</location>
    </subcellularLocation>
</comment>
<dbReference type="Pfam" id="PF17146">
    <property type="entry name" value="PIN_6"/>
    <property type="match status" value="1"/>
</dbReference>
<dbReference type="Gene3D" id="6.20.210.10">
    <property type="entry name" value="Nin one binding (NOB1), Zn-ribbon-like"/>
    <property type="match status" value="1"/>
</dbReference>
<dbReference type="CDD" id="cd09876">
    <property type="entry name" value="PIN_Nob1-like"/>
    <property type="match status" value="1"/>
</dbReference>
<feature type="binding site" evidence="8">
    <location>
        <position position="348"/>
    </location>
    <ligand>
        <name>Zn(2+)</name>
        <dbReference type="ChEBI" id="CHEBI:29105"/>
    </ligand>
</feature>
<keyword evidence="3 7" id="KW-0479">Metal-binding</keyword>
<dbReference type="PANTHER" id="PTHR12814">
    <property type="entry name" value="RNA-BINDING PROTEIN NOB1"/>
    <property type="match status" value="1"/>
</dbReference>
<organism evidence="12 13">
    <name type="scientific">Arthrobotrys flagrans</name>
    <name type="common">Nematode-trapping fungus</name>
    <name type="synonym">Trichothecium flagrans</name>
    <dbReference type="NCBI Taxonomy" id="97331"/>
    <lineage>
        <taxon>Eukaryota</taxon>
        <taxon>Fungi</taxon>
        <taxon>Dikarya</taxon>
        <taxon>Ascomycota</taxon>
        <taxon>Pezizomycotina</taxon>
        <taxon>Orbiliomycetes</taxon>
        <taxon>Orbiliales</taxon>
        <taxon>Orbiliaceae</taxon>
        <taxon>Arthrobotrys</taxon>
    </lineage>
</organism>
<dbReference type="Gene3D" id="3.40.50.1010">
    <property type="entry name" value="5'-nuclease"/>
    <property type="match status" value="1"/>
</dbReference>
<comment type="function">
    <text evidence="7">Required for the synthesis of 40S ribosome subunits. Has a role in processing 20S pre-rRNA into the mature 18S rRNA, where it is required for cleavage at the 3' end of the mature 18S rRNA (D-site). Accompanies the 20S pre-rRNA from the nucleus to the cytoplasm.</text>
</comment>
<evidence type="ECO:0000256" key="8">
    <source>
        <dbReference type="PIRSR" id="PIRSR037125-1"/>
    </source>
</evidence>
<feature type="domain" description="Nin one binding (NOB1) Zn-ribbon-like" evidence="10">
    <location>
        <begin position="323"/>
        <end position="394"/>
    </location>
</feature>
<feature type="binding site" evidence="8">
    <location>
        <position position="333"/>
    </location>
    <ligand>
        <name>Zn(2+)</name>
        <dbReference type="ChEBI" id="CHEBI:29105"/>
    </ligand>
</feature>
<dbReference type="GeneID" id="93590740"/>
<dbReference type="InterPro" id="IPR036283">
    <property type="entry name" value="NOB1_Zf-like_sf"/>
</dbReference>
<dbReference type="FunFam" id="3.40.50.1010:FF:000020">
    <property type="entry name" value="20S-pre-rRNA D-site endonuclease NOB1"/>
    <property type="match status" value="1"/>
</dbReference>